<accession>A0A2T8IEZ4</accession>
<dbReference type="PANTHER" id="PTHR34838:SF2">
    <property type="entry name" value="OS08G0142500 PROTEIN"/>
    <property type="match status" value="1"/>
</dbReference>
<dbReference type="SUPFAM" id="SSF101148">
    <property type="entry name" value="Plant invertase/pectin methylesterase inhibitor"/>
    <property type="match status" value="1"/>
</dbReference>
<dbReference type="PANTHER" id="PTHR34838">
    <property type="entry name" value="OS08G0142100 PROTEIN-RELATED"/>
    <property type="match status" value="1"/>
</dbReference>
<reference evidence="2" key="1">
    <citation type="submission" date="2018-04" db="EMBL/GenBank/DDBJ databases">
        <title>WGS assembly of Panicum hallii.</title>
        <authorList>
            <person name="Lovell J."/>
            <person name="Jenkins J."/>
            <person name="Lowry D."/>
            <person name="Mamidi S."/>
            <person name="Sreedasyam A."/>
            <person name="Weng X."/>
            <person name="Barry K."/>
            <person name="Bonette J."/>
            <person name="Campitelli B."/>
            <person name="Daum C."/>
            <person name="Gordon S."/>
            <person name="Gould B."/>
            <person name="Lipzen A."/>
            <person name="Macqueen A."/>
            <person name="Palacio-Mejia J."/>
            <person name="Plott C."/>
            <person name="Shakirov E."/>
            <person name="Shu S."/>
            <person name="Yoshinaga Y."/>
            <person name="Zane M."/>
            <person name="Rokhsar D."/>
            <person name="Grimwood J."/>
            <person name="Schmutz J."/>
            <person name="Juenger T."/>
        </authorList>
    </citation>
    <scope>NUCLEOTIDE SEQUENCE [LARGE SCALE GENOMIC DNA]</scope>
    <source>
        <strain evidence="2">FIL2</strain>
    </source>
</reference>
<dbReference type="Gramene" id="PVH36251">
    <property type="protein sequence ID" value="PVH36251"/>
    <property type="gene ID" value="PAHAL_6G030200"/>
</dbReference>
<dbReference type="AlphaFoldDB" id="A0A2T8IEZ4"/>
<feature type="signal peptide" evidence="1">
    <location>
        <begin position="1"/>
        <end position="26"/>
    </location>
</feature>
<dbReference type="InterPro" id="IPR035513">
    <property type="entry name" value="Invertase/methylesterase_inhib"/>
</dbReference>
<organism evidence="2">
    <name type="scientific">Panicum hallii</name>
    <dbReference type="NCBI Taxonomy" id="206008"/>
    <lineage>
        <taxon>Eukaryota</taxon>
        <taxon>Viridiplantae</taxon>
        <taxon>Streptophyta</taxon>
        <taxon>Embryophyta</taxon>
        <taxon>Tracheophyta</taxon>
        <taxon>Spermatophyta</taxon>
        <taxon>Magnoliopsida</taxon>
        <taxon>Liliopsida</taxon>
        <taxon>Poales</taxon>
        <taxon>Poaceae</taxon>
        <taxon>PACMAD clade</taxon>
        <taxon>Panicoideae</taxon>
        <taxon>Panicodae</taxon>
        <taxon>Paniceae</taxon>
        <taxon>Panicinae</taxon>
        <taxon>Panicum</taxon>
        <taxon>Panicum sect. Panicum</taxon>
    </lineage>
</organism>
<keyword evidence="1" id="KW-0732">Signal</keyword>
<evidence type="ECO:0000313" key="2">
    <source>
        <dbReference type="EMBL" id="PVH36251.1"/>
    </source>
</evidence>
<name>A0A2T8IEZ4_9POAL</name>
<sequence>MPAAFFLLLHLAFFSALHLPLPPASACPDLPSMTVDAACRKAAGTLLMYELCRDAMRDVTYPSNGADLYALVAAKRALASFDGTARAVGALLGGGGRSLTGAERNAYALCRESYAQATGTMDAVVAALVGCRFAEGDLGQVYRDGVAQVERCRDRVRDLPASPLYARNLVDRNMAVLAYFVGRLLGGVQ</sequence>
<feature type="chain" id="PRO_5015476484" description="Pectinesterase inhibitor domain-containing protein" evidence="1">
    <location>
        <begin position="27"/>
        <end position="189"/>
    </location>
</feature>
<proteinExistence type="predicted"/>
<gene>
    <name evidence="2" type="ORF">PAHAL_6G030200</name>
</gene>
<dbReference type="EMBL" id="CM008051">
    <property type="protein sequence ID" value="PVH36251.1"/>
    <property type="molecule type" value="Genomic_DNA"/>
</dbReference>
<evidence type="ECO:0000256" key="1">
    <source>
        <dbReference type="SAM" id="SignalP"/>
    </source>
</evidence>
<protein>
    <recommendedName>
        <fullName evidence="3">Pectinesterase inhibitor domain-containing protein</fullName>
    </recommendedName>
</protein>
<dbReference type="Gene3D" id="1.20.140.40">
    <property type="entry name" value="Invertase/pectin methylesterase inhibitor family protein"/>
    <property type="match status" value="1"/>
</dbReference>
<evidence type="ECO:0008006" key="3">
    <source>
        <dbReference type="Google" id="ProtNLM"/>
    </source>
</evidence>
<dbReference type="Proteomes" id="UP000243499">
    <property type="component" value="Chromosome 6"/>
</dbReference>